<dbReference type="SMART" id="SM00899">
    <property type="entry name" value="FeoA"/>
    <property type="match status" value="1"/>
</dbReference>
<evidence type="ECO:0000313" key="3">
    <source>
        <dbReference type="EMBL" id="HGB25822.1"/>
    </source>
</evidence>
<feature type="domain" description="Ferrous iron transporter FeoA-like" evidence="2">
    <location>
        <begin position="8"/>
        <end position="78"/>
    </location>
</feature>
<dbReference type="PANTHER" id="PTHR43151:SF2">
    <property type="entry name" value="FE(2+) TRANSPORT PROTEIN A-RELATED"/>
    <property type="match status" value="1"/>
</dbReference>
<dbReference type="AlphaFoldDB" id="A0A7C3WR08"/>
<comment type="caution">
    <text evidence="3">The sequence shown here is derived from an EMBL/GenBank/DDBJ whole genome shotgun (WGS) entry which is preliminary data.</text>
</comment>
<dbReference type="PANTHER" id="PTHR43151">
    <property type="entry name" value="FEOA FAMILY PROTEIN"/>
    <property type="match status" value="1"/>
</dbReference>
<dbReference type="InterPro" id="IPR008988">
    <property type="entry name" value="Transcriptional_repressor_C"/>
</dbReference>
<dbReference type="GO" id="GO:0046914">
    <property type="term" value="F:transition metal ion binding"/>
    <property type="evidence" value="ECO:0007669"/>
    <property type="project" value="InterPro"/>
</dbReference>
<name>A0A7C3WR08_THEPE</name>
<dbReference type="SUPFAM" id="SSF50037">
    <property type="entry name" value="C-terminal domain of transcriptional repressors"/>
    <property type="match status" value="1"/>
</dbReference>
<dbReference type="Gene3D" id="2.30.30.90">
    <property type="match status" value="1"/>
</dbReference>
<keyword evidence="1" id="KW-0408">Iron</keyword>
<sequence length="81" mass="8712">MTVDYRRTTLELAPPGAQVRVVEVQHHSGQARRLMELGVVPGAVIRVVSNSAGPVVVEVGSARFAIGRGLARRIIVEVVEQ</sequence>
<protein>
    <submittedName>
        <fullName evidence="3">Ferrous iron transport protein A</fullName>
    </submittedName>
</protein>
<accession>A0A7C3WR08</accession>
<dbReference type="InterPro" id="IPR038157">
    <property type="entry name" value="FeoA_core_dom"/>
</dbReference>
<gene>
    <name evidence="3" type="ORF">ENV88_07380</name>
</gene>
<reference evidence="3" key="1">
    <citation type="journal article" date="2020" name="mSystems">
        <title>Genome- and Community-Level Interaction Insights into Carbon Utilization and Element Cycling Functions of Hydrothermarchaeota in Hydrothermal Sediment.</title>
        <authorList>
            <person name="Zhou Z."/>
            <person name="Liu Y."/>
            <person name="Xu W."/>
            <person name="Pan J."/>
            <person name="Luo Z.H."/>
            <person name="Li M."/>
        </authorList>
    </citation>
    <scope>NUCLEOTIDE SEQUENCE [LARGE SCALE GENOMIC DNA]</scope>
    <source>
        <strain evidence="3">SpSt-8</strain>
    </source>
</reference>
<organism evidence="3">
    <name type="scientific">Thermofilum pendens</name>
    <dbReference type="NCBI Taxonomy" id="2269"/>
    <lineage>
        <taxon>Archaea</taxon>
        <taxon>Thermoproteota</taxon>
        <taxon>Thermoprotei</taxon>
        <taxon>Thermofilales</taxon>
        <taxon>Thermofilaceae</taxon>
        <taxon>Thermofilum</taxon>
    </lineage>
</organism>
<dbReference type="InterPro" id="IPR053184">
    <property type="entry name" value="FeoA-like"/>
</dbReference>
<evidence type="ECO:0000256" key="1">
    <source>
        <dbReference type="ARBA" id="ARBA00023004"/>
    </source>
</evidence>
<evidence type="ECO:0000259" key="2">
    <source>
        <dbReference type="SMART" id="SM00899"/>
    </source>
</evidence>
<dbReference type="Pfam" id="PF04023">
    <property type="entry name" value="FeoA"/>
    <property type="match status" value="1"/>
</dbReference>
<dbReference type="EMBL" id="DTIB01000126">
    <property type="protein sequence ID" value="HGB25822.1"/>
    <property type="molecule type" value="Genomic_DNA"/>
</dbReference>
<dbReference type="InterPro" id="IPR007167">
    <property type="entry name" value="Fe-transptr_FeoA-like"/>
</dbReference>
<proteinExistence type="predicted"/>